<name>A0A937VZ78_UNCTE</name>
<dbReference type="GO" id="GO:0051537">
    <property type="term" value="F:2 iron, 2 sulfur cluster binding"/>
    <property type="evidence" value="ECO:0007669"/>
    <property type="project" value="InterPro"/>
</dbReference>
<dbReference type="AlphaFoldDB" id="A0A937VZ78"/>
<evidence type="ECO:0000313" key="1">
    <source>
        <dbReference type="EMBL" id="MBM3223894.1"/>
    </source>
</evidence>
<gene>
    <name evidence="1" type="ORF">FJZ47_08850</name>
</gene>
<dbReference type="InterPro" id="IPR036922">
    <property type="entry name" value="Rieske_2Fe-2S_sf"/>
</dbReference>
<accession>A0A937VZ78</accession>
<sequence>MQAMPQPTATDFSLQWPALGVCRVPYQVFTDTALYNAEQARIFRGEVWNWVGLEAETPHPGDFKT</sequence>
<evidence type="ECO:0000313" key="2">
    <source>
        <dbReference type="Proteomes" id="UP000712673"/>
    </source>
</evidence>
<dbReference type="Proteomes" id="UP000712673">
    <property type="component" value="Unassembled WGS sequence"/>
</dbReference>
<organism evidence="1 2">
    <name type="scientific">Tectimicrobiota bacterium</name>
    <dbReference type="NCBI Taxonomy" id="2528274"/>
    <lineage>
        <taxon>Bacteria</taxon>
        <taxon>Pseudomonadati</taxon>
        <taxon>Nitrospinota/Tectimicrobiota group</taxon>
        <taxon>Candidatus Tectimicrobiota</taxon>
    </lineage>
</organism>
<dbReference type="Gene3D" id="2.102.10.10">
    <property type="entry name" value="Rieske [2Fe-2S] iron-sulphur domain"/>
    <property type="match status" value="1"/>
</dbReference>
<dbReference type="SUPFAM" id="SSF50022">
    <property type="entry name" value="ISP domain"/>
    <property type="match status" value="1"/>
</dbReference>
<reference evidence="1" key="1">
    <citation type="submission" date="2019-03" db="EMBL/GenBank/DDBJ databases">
        <title>Lake Tanganyika Metagenome-Assembled Genomes (MAGs).</title>
        <authorList>
            <person name="Tran P."/>
        </authorList>
    </citation>
    <scope>NUCLEOTIDE SEQUENCE</scope>
    <source>
        <strain evidence="1">K_DeepCast_65m_m2_066</strain>
    </source>
</reference>
<proteinExistence type="predicted"/>
<dbReference type="EMBL" id="VGLS01000218">
    <property type="protein sequence ID" value="MBM3223894.1"/>
    <property type="molecule type" value="Genomic_DNA"/>
</dbReference>
<comment type="caution">
    <text evidence="1">The sequence shown here is derived from an EMBL/GenBank/DDBJ whole genome shotgun (WGS) entry which is preliminary data.</text>
</comment>
<dbReference type="Gene3D" id="3.90.380.10">
    <property type="entry name" value="Naphthalene 1,2-dioxygenase Alpha Subunit, Chain A, domain 1"/>
    <property type="match status" value="1"/>
</dbReference>
<protein>
    <submittedName>
        <fullName evidence="1">Uncharacterized protein</fullName>
    </submittedName>
</protein>
<feature type="non-terminal residue" evidence="1">
    <location>
        <position position="65"/>
    </location>
</feature>